<evidence type="ECO:0000313" key="7">
    <source>
        <dbReference type="Proteomes" id="UP000184432"/>
    </source>
</evidence>
<feature type="transmembrane region" description="Helical" evidence="4">
    <location>
        <begin position="6"/>
        <end position="26"/>
    </location>
</feature>
<evidence type="ECO:0000256" key="3">
    <source>
        <dbReference type="ARBA" id="ARBA00023163"/>
    </source>
</evidence>
<dbReference type="STRING" id="570521.SAMN04488508_10990"/>
<evidence type="ECO:0000259" key="5">
    <source>
        <dbReference type="PROSITE" id="PS01124"/>
    </source>
</evidence>
<dbReference type="Proteomes" id="UP000184432">
    <property type="component" value="Unassembled WGS sequence"/>
</dbReference>
<gene>
    <name evidence="6" type="ORF">SAMN04488508_10990</name>
</gene>
<feature type="transmembrane region" description="Helical" evidence="4">
    <location>
        <begin position="225"/>
        <end position="243"/>
    </location>
</feature>
<dbReference type="RefSeq" id="WP_073319858.1">
    <property type="nucleotide sequence ID" value="NZ_FQYP01000009.1"/>
</dbReference>
<dbReference type="GO" id="GO:0043565">
    <property type="term" value="F:sequence-specific DNA binding"/>
    <property type="evidence" value="ECO:0007669"/>
    <property type="project" value="InterPro"/>
</dbReference>
<dbReference type="PANTHER" id="PTHR43280:SF29">
    <property type="entry name" value="ARAC-FAMILY TRANSCRIPTIONAL REGULATOR"/>
    <property type="match status" value="1"/>
</dbReference>
<keyword evidence="1" id="KW-0805">Transcription regulation</keyword>
<dbReference type="SUPFAM" id="SSF46689">
    <property type="entry name" value="Homeodomain-like"/>
    <property type="match status" value="1"/>
</dbReference>
<dbReference type="Pfam" id="PF12833">
    <property type="entry name" value="HTH_18"/>
    <property type="match status" value="1"/>
</dbReference>
<evidence type="ECO:0000256" key="1">
    <source>
        <dbReference type="ARBA" id="ARBA00023015"/>
    </source>
</evidence>
<feature type="transmembrane region" description="Helical" evidence="4">
    <location>
        <begin position="62"/>
        <end position="86"/>
    </location>
</feature>
<sequence length="379" mass="45086">MRIDFWSALLLIVIFQGIFLISVLLFSPKKRIRKENTYLVGILLVLIWFMLEFFSIRQRLHIPFSIFYGTRYGSWFLLGPLSLFYFKSMVDQQWKPGLKEILHFLPFLIFVAVLPLFVDDIINKRQVDYGMLSVFDHRKKVISPIQYVYAVVFIAQFIHLGFYLFRNLYIIQNYSRALRFEYAYIEPALRWVKLFNRILLVVVVFSSLFLYLLLVTDIYRRHLDYIYVLPTGVLFYVIGYYLMNAEWQPIQLKKEKYAKSTLKLQEVATYVQQLKDLIENEKIYLNSKIRLDDVAKMMDIPSHHVSQIINEHFNSTFFDLINSYRVEEAKKRIQLHPEYTLLRIAFDAGFNNKTSFVNAFKKFDGNTPSAFRKAVVHAN</sequence>
<keyword evidence="4" id="KW-1133">Transmembrane helix</keyword>
<proteinExistence type="predicted"/>
<feature type="transmembrane region" description="Helical" evidence="4">
    <location>
        <begin position="38"/>
        <end position="56"/>
    </location>
</feature>
<feature type="transmembrane region" description="Helical" evidence="4">
    <location>
        <begin position="147"/>
        <end position="165"/>
    </location>
</feature>
<keyword evidence="7" id="KW-1185">Reference proteome</keyword>
<protein>
    <submittedName>
        <fullName evidence="6">Transcriptional regulator, AraC family</fullName>
    </submittedName>
</protein>
<reference evidence="7" key="1">
    <citation type="submission" date="2016-11" db="EMBL/GenBank/DDBJ databases">
        <authorList>
            <person name="Varghese N."/>
            <person name="Submissions S."/>
        </authorList>
    </citation>
    <scope>NUCLEOTIDE SEQUENCE [LARGE SCALE GENOMIC DNA]</scope>
    <source>
        <strain evidence="7">DSM 22623</strain>
    </source>
</reference>
<keyword evidence="4" id="KW-0472">Membrane</keyword>
<feature type="transmembrane region" description="Helical" evidence="4">
    <location>
        <begin position="98"/>
        <end position="118"/>
    </location>
</feature>
<dbReference type="InterPro" id="IPR009057">
    <property type="entry name" value="Homeodomain-like_sf"/>
</dbReference>
<evidence type="ECO:0000256" key="2">
    <source>
        <dbReference type="ARBA" id="ARBA00023125"/>
    </source>
</evidence>
<dbReference type="PROSITE" id="PS01124">
    <property type="entry name" value="HTH_ARAC_FAMILY_2"/>
    <property type="match status" value="1"/>
</dbReference>
<keyword evidence="4" id="KW-0812">Transmembrane</keyword>
<organism evidence="6 7">
    <name type="scientific">Aquimarina spongiae</name>
    <dbReference type="NCBI Taxonomy" id="570521"/>
    <lineage>
        <taxon>Bacteria</taxon>
        <taxon>Pseudomonadati</taxon>
        <taxon>Bacteroidota</taxon>
        <taxon>Flavobacteriia</taxon>
        <taxon>Flavobacteriales</taxon>
        <taxon>Flavobacteriaceae</taxon>
        <taxon>Aquimarina</taxon>
    </lineage>
</organism>
<dbReference type="PROSITE" id="PS00041">
    <property type="entry name" value="HTH_ARAC_FAMILY_1"/>
    <property type="match status" value="1"/>
</dbReference>
<feature type="domain" description="HTH araC/xylS-type" evidence="5">
    <location>
        <begin position="272"/>
        <end position="374"/>
    </location>
</feature>
<name>A0A1M6JJ58_9FLAO</name>
<dbReference type="InterPro" id="IPR018062">
    <property type="entry name" value="HTH_AraC-typ_CS"/>
</dbReference>
<dbReference type="InterPro" id="IPR018060">
    <property type="entry name" value="HTH_AraC"/>
</dbReference>
<dbReference type="SMART" id="SM00342">
    <property type="entry name" value="HTH_ARAC"/>
    <property type="match status" value="1"/>
</dbReference>
<dbReference type="Gene3D" id="1.10.10.60">
    <property type="entry name" value="Homeodomain-like"/>
    <property type="match status" value="2"/>
</dbReference>
<accession>A0A1M6JJ58</accession>
<keyword evidence="2" id="KW-0238">DNA-binding</keyword>
<dbReference type="PANTHER" id="PTHR43280">
    <property type="entry name" value="ARAC-FAMILY TRANSCRIPTIONAL REGULATOR"/>
    <property type="match status" value="1"/>
</dbReference>
<evidence type="ECO:0000313" key="6">
    <source>
        <dbReference type="EMBL" id="SHJ46645.1"/>
    </source>
</evidence>
<dbReference type="OrthoDB" id="5492415at2"/>
<keyword evidence="3" id="KW-0804">Transcription</keyword>
<evidence type="ECO:0000256" key="4">
    <source>
        <dbReference type="SAM" id="Phobius"/>
    </source>
</evidence>
<dbReference type="AlphaFoldDB" id="A0A1M6JJ58"/>
<feature type="transmembrane region" description="Helical" evidence="4">
    <location>
        <begin position="198"/>
        <end position="219"/>
    </location>
</feature>
<dbReference type="GO" id="GO:0003700">
    <property type="term" value="F:DNA-binding transcription factor activity"/>
    <property type="evidence" value="ECO:0007669"/>
    <property type="project" value="InterPro"/>
</dbReference>
<dbReference type="EMBL" id="FQYP01000009">
    <property type="protein sequence ID" value="SHJ46645.1"/>
    <property type="molecule type" value="Genomic_DNA"/>
</dbReference>